<keyword evidence="1" id="KW-0732">Signal</keyword>
<keyword evidence="3" id="KW-1185">Reference proteome</keyword>
<sequence>MRTILFISCLFSIVMVQAQGSNELYGNAQRTNSSFHLNNSEHQRVTQTKNEAVYRIKILNNVKTDAYMVTFGLNQEASSVKECNAKINLRIQGFKAAAKKLGVKEDGIYIDFITQNKIYDYESESQGSQVKVNQVDAGYEIKKNIILRFSTQISFDDLVEKASDFGIYNIIKVDYINLNADKIYEQMFEEAQKLVQIRKNQMGKYIDEGAEDVPTIQVSFAALSPISQYKSFQAFESSELNYSNNSRYNDKQLIRKEERKSKTFYYDGLNPQGYDKIMNADSPVVGMQYVMEMTMTYRKKQ</sequence>
<reference evidence="2" key="1">
    <citation type="submission" date="2022-04" db="EMBL/GenBank/DDBJ databases">
        <title>Consumption of N2O by Flavobacterium azooxidireducens sp. nov. isolated from Decomposing Leaf Litter of Phragmites australis (Cav.).</title>
        <authorList>
            <person name="Behrendt U."/>
            <person name="Spanner T."/>
            <person name="Augustin J."/>
            <person name="Horn M.A."/>
            <person name="Kolb S."/>
            <person name="Ulrich A."/>
        </authorList>
    </citation>
    <scope>NUCLEOTIDE SEQUENCE</scope>
    <source>
        <strain evidence="2">IGB 4-14</strain>
    </source>
</reference>
<dbReference type="Proteomes" id="UP000830583">
    <property type="component" value="Chromosome"/>
</dbReference>
<organism evidence="2 3">
    <name type="scientific">Flavobacterium azooxidireducens</name>
    <dbReference type="NCBI Taxonomy" id="1871076"/>
    <lineage>
        <taxon>Bacteria</taxon>
        <taxon>Pseudomonadati</taxon>
        <taxon>Bacteroidota</taxon>
        <taxon>Flavobacteriia</taxon>
        <taxon>Flavobacteriales</taxon>
        <taxon>Flavobacteriaceae</taxon>
        <taxon>Flavobacterium</taxon>
    </lineage>
</organism>
<dbReference type="EMBL" id="CP096205">
    <property type="protein sequence ID" value="UPQ78801.1"/>
    <property type="molecule type" value="Genomic_DNA"/>
</dbReference>
<protein>
    <recommendedName>
        <fullName evidence="4">DUF541 domain-containing protein</fullName>
    </recommendedName>
</protein>
<evidence type="ECO:0000256" key="1">
    <source>
        <dbReference type="SAM" id="SignalP"/>
    </source>
</evidence>
<dbReference type="Gene3D" id="3.30.70.2970">
    <property type="entry name" value="Protein of unknown function (DUF541), domain 2"/>
    <property type="match status" value="1"/>
</dbReference>
<proteinExistence type="predicted"/>
<evidence type="ECO:0000313" key="3">
    <source>
        <dbReference type="Proteomes" id="UP000830583"/>
    </source>
</evidence>
<feature type="chain" id="PRO_5045661078" description="DUF541 domain-containing protein" evidence="1">
    <location>
        <begin position="19"/>
        <end position="301"/>
    </location>
</feature>
<name>A0ABY4KDC5_9FLAO</name>
<feature type="signal peptide" evidence="1">
    <location>
        <begin position="1"/>
        <end position="18"/>
    </location>
</feature>
<evidence type="ECO:0008006" key="4">
    <source>
        <dbReference type="Google" id="ProtNLM"/>
    </source>
</evidence>
<dbReference type="RefSeq" id="WP_248433759.1">
    <property type="nucleotide sequence ID" value="NZ_CP096205.1"/>
</dbReference>
<evidence type="ECO:0000313" key="2">
    <source>
        <dbReference type="EMBL" id="UPQ78801.1"/>
    </source>
</evidence>
<accession>A0ABY4KDC5</accession>
<gene>
    <name evidence="2" type="ORF">M0M57_14425</name>
</gene>